<evidence type="ECO:0000256" key="2">
    <source>
        <dbReference type="ARBA" id="ARBA00004277"/>
    </source>
</evidence>
<comment type="subcellular location">
    <subcellularLocation>
        <location evidence="1">Cell membrane</location>
    </subcellularLocation>
    <subcellularLocation>
        <location evidence="2">Membrane</location>
        <location evidence="2">Coated pit</location>
        <topology evidence="2">Peripheral membrane protein</topology>
        <orientation evidence="2">Cytoplasmic side</orientation>
    </subcellularLocation>
</comment>
<evidence type="ECO:0000256" key="1">
    <source>
        <dbReference type="ARBA" id="ARBA00004236"/>
    </source>
</evidence>
<organism evidence="11 12">
    <name type="scientific">Dictyostelium firmibasis</name>
    <dbReference type="NCBI Taxonomy" id="79012"/>
    <lineage>
        <taxon>Eukaryota</taxon>
        <taxon>Amoebozoa</taxon>
        <taxon>Evosea</taxon>
        <taxon>Eumycetozoa</taxon>
        <taxon>Dictyostelia</taxon>
        <taxon>Dictyosteliales</taxon>
        <taxon>Dictyosteliaceae</taxon>
        <taxon>Dictyostelium</taxon>
    </lineage>
</organism>
<dbReference type="Pfam" id="PF00928">
    <property type="entry name" value="Adap_comp_sub"/>
    <property type="match status" value="1"/>
</dbReference>
<dbReference type="InterPro" id="IPR022775">
    <property type="entry name" value="AP_mu_sigma_su"/>
</dbReference>
<keyword evidence="8" id="KW-0168">Coated pit</keyword>
<sequence length="438" mass="49698">MISALFLMNGKGEVLISRIYRDDISRGVANAFRLEVIGSQETRSPVKLIGSTSFMYIKVGNIYIVGVSRQNVNACMVFEVLHQLVDIFKSYFDNLDEDSIRNNFVLVYELLDEILDFGYPQNCSTDVLKLYITQGQGKLKSLDKLKQDKISKITIQATGTTPWRTPDIKYKRNELYIDVVESVNLLMSAEGNILRADVSGQVMMKCFLSGMPECKFGMNDKVIMDREKSTNGGAARSGARRANGIEIDDITFHQCVRLGKFDSDRTVSFIPPDGEFELMRYRTTEHINLPFKVIPIVREMGRTRLECSVTVKSNFSSKMFGANVKVIIPTPKNTAVCKIVVAAGKAKYMPEQDAIIWRIRRFPGDTEFTLRAEVELMASVNLDKKAWSRPPISMEFQVTMFTASGFSVRFLKVVEKSNYTPIKWVRYLTKAGTYQNRI</sequence>
<dbReference type="PIRSF" id="PIRSF005992">
    <property type="entry name" value="Clathrin_mu"/>
    <property type="match status" value="1"/>
</dbReference>
<evidence type="ECO:0000256" key="9">
    <source>
        <dbReference type="PIRNR" id="PIRNR005992"/>
    </source>
</evidence>
<keyword evidence="3 9" id="KW-0813">Transport</keyword>
<dbReference type="GO" id="GO:0006897">
    <property type="term" value="P:endocytosis"/>
    <property type="evidence" value="ECO:0007669"/>
    <property type="project" value="UniProtKB-KW"/>
</dbReference>
<keyword evidence="12" id="KW-1185">Reference proteome</keyword>
<dbReference type="PRINTS" id="PR00314">
    <property type="entry name" value="CLATHRINADPT"/>
</dbReference>
<dbReference type="GO" id="GO:0030131">
    <property type="term" value="C:clathrin adaptor complex"/>
    <property type="evidence" value="ECO:0007669"/>
    <property type="project" value="UniProtKB-UniRule"/>
</dbReference>
<dbReference type="InterPro" id="IPR028565">
    <property type="entry name" value="MHD"/>
</dbReference>
<dbReference type="AlphaFoldDB" id="A0AAN7UB82"/>
<dbReference type="InterPro" id="IPR018240">
    <property type="entry name" value="Clathrin_mu_CS"/>
</dbReference>
<reference evidence="11 12" key="1">
    <citation type="submission" date="2023-11" db="EMBL/GenBank/DDBJ databases">
        <title>Dfirmibasis_genome.</title>
        <authorList>
            <person name="Edelbroek B."/>
            <person name="Kjellin J."/>
            <person name="Jerlstrom-Hultqvist J."/>
            <person name="Soderbom F."/>
        </authorList>
    </citation>
    <scope>NUCLEOTIDE SEQUENCE [LARGE SCALE GENOMIC DNA]</scope>
    <source>
        <strain evidence="11 12">TNS-C-14</strain>
    </source>
</reference>
<evidence type="ECO:0000259" key="10">
    <source>
        <dbReference type="PROSITE" id="PS51072"/>
    </source>
</evidence>
<dbReference type="InterPro" id="IPR050431">
    <property type="entry name" value="Adaptor_comp_med_subunit"/>
</dbReference>
<accession>A0AAN7UB82</accession>
<dbReference type="InterPro" id="IPR036168">
    <property type="entry name" value="AP2_Mu_C_sf"/>
</dbReference>
<evidence type="ECO:0000256" key="4">
    <source>
        <dbReference type="ARBA" id="ARBA00022475"/>
    </source>
</evidence>
<dbReference type="SUPFAM" id="SSF64356">
    <property type="entry name" value="SNARE-like"/>
    <property type="match status" value="1"/>
</dbReference>
<dbReference type="GO" id="GO:0031201">
    <property type="term" value="C:SNARE complex"/>
    <property type="evidence" value="ECO:0007669"/>
    <property type="project" value="UniProtKB-ARBA"/>
</dbReference>
<evidence type="ECO:0000256" key="3">
    <source>
        <dbReference type="ARBA" id="ARBA00022448"/>
    </source>
</evidence>
<comment type="caution">
    <text evidence="11">The sequence shown here is derived from an EMBL/GenBank/DDBJ whole genome shotgun (WGS) entry which is preliminary data.</text>
</comment>
<protein>
    <recommendedName>
        <fullName evidence="10">MHD domain-containing protein</fullName>
    </recommendedName>
</protein>
<keyword evidence="5" id="KW-0254">Endocytosis</keyword>
<dbReference type="GO" id="GO:0005905">
    <property type="term" value="C:clathrin-coated pit"/>
    <property type="evidence" value="ECO:0007669"/>
    <property type="project" value="UniProtKB-KW"/>
</dbReference>
<comment type="similarity">
    <text evidence="9">Belongs to the adaptor complexes medium subunit family.</text>
</comment>
<dbReference type="Pfam" id="PF01217">
    <property type="entry name" value="Clat_adaptor_s"/>
    <property type="match status" value="1"/>
</dbReference>
<gene>
    <name evidence="11" type="ORF">RB653_003041</name>
</gene>
<dbReference type="Gene3D" id="3.30.450.60">
    <property type="match status" value="1"/>
</dbReference>
<dbReference type="Proteomes" id="UP001344447">
    <property type="component" value="Unassembled WGS sequence"/>
</dbReference>
<evidence type="ECO:0000256" key="6">
    <source>
        <dbReference type="ARBA" id="ARBA00022927"/>
    </source>
</evidence>
<name>A0AAN7UB82_9MYCE</name>
<dbReference type="GO" id="GO:0006886">
    <property type="term" value="P:intracellular protein transport"/>
    <property type="evidence" value="ECO:0007669"/>
    <property type="project" value="UniProtKB-UniRule"/>
</dbReference>
<dbReference type="PROSITE" id="PS00991">
    <property type="entry name" value="CLAT_ADAPTOR_M_2"/>
    <property type="match status" value="1"/>
</dbReference>
<dbReference type="PANTHER" id="PTHR10529">
    <property type="entry name" value="AP COMPLEX SUBUNIT MU"/>
    <property type="match status" value="1"/>
</dbReference>
<keyword evidence="4" id="KW-1003">Cell membrane</keyword>
<dbReference type="InterPro" id="IPR043532">
    <property type="entry name" value="AP2_Mu_N"/>
</dbReference>
<evidence type="ECO:0000313" key="11">
    <source>
        <dbReference type="EMBL" id="KAK5578088.1"/>
    </source>
</evidence>
<evidence type="ECO:0000256" key="8">
    <source>
        <dbReference type="ARBA" id="ARBA00023176"/>
    </source>
</evidence>
<dbReference type="InterPro" id="IPR043512">
    <property type="entry name" value="Mu2_C"/>
</dbReference>
<evidence type="ECO:0000256" key="5">
    <source>
        <dbReference type="ARBA" id="ARBA00022583"/>
    </source>
</evidence>
<dbReference type="PROSITE" id="PS00990">
    <property type="entry name" value="CLAT_ADAPTOR_M_1"/>
    <property type="match status" value="1"/>
</dbReference>
<dbReference type="Gene3D" id="2.60.40.1170">
    <property type="entry name" value="Mu homology domain, subdomain B"/>
    <property type="match status" value="2"/>
</dbReference>
<dbReference type="SUPFAM" id="SSF49447">
    <property type="entry name" value="Second domain of Mu2 adaptin subunit (ap50) of ap2 adaptor"/>
    <property type="match status" value="1"/>
</dbReference>
<dbReference type="InterPro" id="IPR011012">
    <property type="entry name" value="Longin-like_dom_sf"/>
</dbReference>
<dbReference type="PROSITE" id="PS51072">
    <property type="entry name" value="MHD"/>
    <property type="match status" value="1"/>
</dbReference>
<evidence type="ECO:0000313" key="12">
    <source>
        <dbReference type="Proteomes" id="UP001344447"/>
    </source>
</evidence>
<keyword evidence="6 9" id="KW-0653">Protein transport</keyword>
<dbReference type="FunFam" id="3.30.450.60:FF:000002">
    <property type="entry name" value="AP-2 complex subunit mu, putative"/>
    <property type="match status" value="1"/>
</dbReference>
<keyword evidence="7" id="KW-0472">Membrane</keyword>
<proteinExistence type="inferred from homology"/>
<dbReference type="CDD" id="cd14836">
    <property type="entry name" value="AP2_Mu_N"/>
    <property type="match status" value="1"/>
</dbReference>
<feature type="domain" description="MHD" evidence="10">
    <location>
        <begin position="172"/>
        <end position="437"/>
    </location>
</feature>
<dbReference type="EMBL" id="JAVFKY010000004">
    <property type="protein sequence ID" value="KAK5578088.1"/>
    <property type="molecule type" value="Genomic_DNA"/>
</dbReference>
<dbReference type="GO" id="GO:0005886">
    <property type="term" value="C:plasma membrane"/>
    <property type="evidence" value="ECO:0007669"/>
    <property type="project" value="UniProtKB-SubCell"/>
</dbReference>
<dbReference type="InterPro" id="IPR001392">
    <property type="entry name" value="Clathrin_mu"/>
</dbReference>
<evidence type="ECO:0000256" key="7">
    <source>
        <dbReference type="ARBA" id="ARBA00023136"/>
    </source>
</evidence>
<dbReference type="CDD" id="cd09251">
    <property type="entry name" value="AP-2_Mu2_Cterm"/>
    <property type="match status" value="1"/>
</dbReference>